<accession>A0AAX2J3A8</accession>
<reference evidence="1 2" key="1">
    <citation type="submission" date="2018-06" db="EMBL/GenBank/DDBJ databases">
        <authorList>
            <consortium name="Pathogen Informatics"/>
            <person name="Doyle S."/>
        </authorList>
    </citation>
    <scope>NUCLEOTIDE SEQUENCE [LARGE SCALE GENOMIC DNA]</scope>
    <source>
        <strain evidence="1 2">NCTC10529</strain>
    </source>
</reference>
<dbReference type="InterPro" id="IPR006521">
    <property type="entry name" value="Tail_protein_I"/>
</dbReference>
<dbReference type="Pfam" id="PF09684">
    <property type="entry name" value="Tail_P2_I"/>
    <property type="match status" value="1"/>
</dbReference>
<evidence type="ECO:0000313" key="1">
    <source>
        <dbReference type="EMBL" id="SQH24843.1"/>
    </source>
</evidence>
<sequence length="193" mass="21902">MTDSLIPSNNSPLQHTLSQLSSQQIAQIDWRVITQNHSSLHCSAEFLPFLAWENSISDAEGWIFAESETAQRQIIQNYIAKHQHKGTPAMIRQLFRDLQLGEIEIIERASEQQYNGNISFNGKHYFGGNDGDWATYGVVLSRVISIEQGEQIKQILAEIAPLRCRLLYLDFRSNPILWNGEIAFDGSYSFGSI</sequence>
<dbReference type="AlphaFoldDB" id="A0AAX2J3A8"/>
<dbReference type="Proteomes" id="UP000248598">
    <property type="component" value="Chromosome 1"/>
</dbReference>
<protein>
    <submittedName>
        <fullName evidence="1">Bacteriophage P2-related tail formation protein</fullName>
    </submittedName>
</protein>
<gene>
    <name evidence="1" type="ORF">NCTC10529_01038</name>
</gene>
<dbReference type="RefSeq" id="WP_003785645.1">
    <property type="nucleotide sequence ID" value="NZ_CP045141.1"/>
</dbReference>
<evidence type="ECO:0000313" key="2">
    <source>
        <dbReference type="Proteomes" id="UP000248598"/>
    </source>
</evidence>
<dbReference type="GeneID" id="93262341"/>
<organism evidence="1 2">
    <name type="scientific">Kingella kingae</name>
    <dbReference type="NCBI Taxonomy" id="504"/>
    <lineage>
        <taxon>Bacteria</taxon>
        <taxon>Pseudomonadati</taxon>
        <taxon>Pseudomonadota</taxon>
        <taxon>Betaproteobacteria</taxon>
        <taxon>Neisseriales</taxon>
        <taxon>Neisseriaceae</taxon>
        <taxon>Kingella</taxon>
    </lineage>
</organism>
<name>A0AAX2J3A8_KINKI</name>
<proteinExistence type="predicted"/>
<dbReference type="EMBL" id="LS483426">
    <property type="protein sequence ID" value="SQH24843.1"/>
    <property type="molecule type" value="Genomic_DNA"/>
</dbReference>
<dbReference type="NCBIfam" id="TIGR01634">
    <property type="entry name" value="tail_P2_I"/>
    <property type="match status" value="1"/>
</dbReference>